<keyword evidence="3" id="KW-1185">Reference proteome</keyword>
<name>A0ABR0EBP3_ZASCE</name>
<dbReference type="SUPFAM" id="SSF54695">
    <property type="entry name" value="POZ domain"/>
    <property type="match status" value="1"/>
</dbReference>
<dbReference type="Gene3D" id="3.30.710.10">
    <property type="entry name" value="Potassium Channel Kv1.1, Chain A"/>
    <property type="match status" value="1"/>
</dbReference>
<evidence type="ECO:0000259" key="1">
    <source>
        <dbReference type="PROSITE" id="PS50097"/>
    </source>
</evidence>
<evidence type="ECO:0000313" key="2">
    <source>
        <dbReference type="EMBL" id="KAK4498779.1"/>
    </source>
</evidence>
<accession>A0ABR0EBP3</accession>
<reference evidence="2 3" key="1">
    <citation type="journal article" date="2023" name="G3 (Bethesda)">
        <title>A chromosome-level genome assembly of Zasmidium syzygii isolated from banana leaves.</title>
        <authorList>
            <person name="van Westerhoven A.C."/>
            <person name="Mehrabi R."/>
            <person name="Talebi R."/>
            <person name="Steentjes M.B.F."/>
            <person name="Corcolon B."/>
            <person name="Chong P.A."/>
            <person name="Kema G.H.J."/>
            <person name="Seidl M.F."/>
        </authorList>
    </citation>
    <scope>NUCLEOTIDE SEQUENCE [LARGE SCALE GENOMIC DNA]</scope>
    <source>
        <strain evidence="2 3">P124</strain>
    </source>
</reference>
<gene>
    <name evidence="2" type="ORF">PRZ48_009289</name>
</gene>
<dbReference type="InterPro" id="IPR011333">
    <property type="entry name" value="SKP1/BTB/POZ_sf"/>
</dbReference>
<organism evidence="2 3">
    <name type="scientific">Zasmidium cellare</name>
    <name type="common">Wine cellar mold</name>
    <name type="synonym">Racodium cellare</name>
    <dbReference type="NCBI Taxonomy" id="395010"/>
    <lineage>
        <taxon>Eukaryota</taxon>
        <taxon>Fungi</taxon>
        <taxon>Dikarya</taxon>
        <taxon>Ascomycota</taxon>
        <taxon>Pezizomycotina</taxon>
        <taxon>Dothideomycetes</taxon>
        <taxon>Dothideomycetidae</taxon>
        <taxon>Mycosphaerellales</taxon>
        <taxon>Mycosphaerellaceae</taxon>
        <taxon>Zasmidium</taxon>
    </lineage>
</organism>
<sequence length="223" mass="25556">MADSITSVNITAVFQGLFRIRDDESTTDFTLQASSGDRTYRIHKLVLLLHSQPLYRMATSPHFIECQNQTIIFQEVDDRCVQALVDFLYGQLLPHTEYIPITAYSANLGTREEIKGCVAWFSGLWRLADMYDMPILAKSVVDGFEEHVEEILMDLRRLEWELDAVAEMEQFPESLWEVLVDGCVDDFGEPGHQHRKEDTDRVFKKHPEFALAVVQGMVGRNAV</sequence>
<dbReference type="Proteomes" id="UP001305779">
    <property type="component" value="Unassembled WGS sequence"/>
</dbReference>
<evidence type="ECO:0000313" key="3">
    <source>
        <dbReference type="Proteomes" id="UP001305779"/>
    </source>
</evidence>
<dbReference type="CDD" id="cd18186">
    <property type="entry name" value="BTB_POZ_ZBTB_KLHL-like"/>
    <property type="match status" value="1"/>
</dbReference>
<dbReference type="PROSITE" id="PS50097">
    <property type="entry name" value="BTB"/>
    <property type="match status" value="1"/>
</dbReference>
<comment type="caution">
    <text evidence="2">The sequence shown here is derived from an EMBL/GenBank/DDBJ whole genome shotgun (WGS) entry which is preliminary data.</text>
</comment>
<protein>
    <recommendedName>
        <fullName evidence="1">BTB domain-containing protein</fullName>
    </recommendedName>
</protein>
<dbReference type="EMBL" id="JAXOVC010000007">
    <property type="protein sequence ID" value="KAK4498779.1"/>
    <property type="molecule type" value="Genomic_DNA"/>
</dbReference>
<dbReference type="Pfam" id="PF00651">
    <property type="entry name" value="BTB"/>
    <property type="match status" value="1"/>
</dbReference>
<proteinExistence type="predicted"/>
<feature type="domain" description="BTB" evidence="1">
    <location>
        <begin position="27"/>
        <end position="97"/>
    </location>
</feature>
<dbReference type="InterPro" id="IPR000210">
    <property type="entry name" value="BTB/POZ_dom"/>
</dbReference>